<evidence type="ECO:0000256" key="3">
    <source>
        <dbReference type="ARBA" id="ARBA00022729"/>
    </source>
</evidence>
<proteinExistence type="predicted"/>
<sequence length="187" mass="21400">AGQKICRRGTERPCYKVSYIHDSRRRLTFEDASRACRVEGGELLSIETESEQRLVERFIHQLQAADGDFWIGLRRSPERYPAGASPYAPPSTTGWMGARLSTGSCHRLDGCSSRNCGTNLSLVFLTYIYIYISQRNWHWDEPSCGGEMCVVLYYQPSAPPDEDGRFLFQWNDNNCNSKNNFVCKYSE</sequence>
<feature type="non-terminal residue" evidence="8">
    <location>
        <position position="187"/>
    </location>
</feature>
<dbReference type="InterPro" id="IPR051505">
    <property type="entry name" value="C-type_lectin_domain"/>
</dbReference>
<organism evidence="8">
    <name type="scientific">Tetraodon nigroviridis</name>
    <name type="common">Spotted green pufferfish</name>
    <name type="synonym">Chelonodon nigroviridis</name>
    <dbReference type="NCBI Taxonomy" id="99883"/>
    <lineage>
        <taxon>Eukaryota</taxon>
        <taxon>Metazoa</taxon>
        <taxon>Chordata</taxon>
        <taxon>Craniata</taxon>
        <taxon>Vertebrata</taxon>
        <taxon>Euteleostomi</taxon>
        <taxon>Actinopterygii</taxon>
        <taxon>Neopterygii</taxon>
        <taxon>Teleostei</taxon>
        <taxon>Neoteleostei</taxon>
        <taxon>Acanthomorphata</taxon>
        <taxon>Eupercaria</taxon>
        <taxon>Tetraodontiformes</taxon>
        <taxon>Tetradontoidea</taxon>
        <taxon>Tetraodontidae</taxon>
        <taxon>Tetraodon</taxon>
    </lineage>
</organism>
<dbReference type="PANTHER" id="PTHR14789">
    <property type="entry name" value="CHONDROLECTIN VARIANT CHODLFDELTAE"/>
    <property type="match status" value="1"/>
</dbReference>
<comment type="subcellular location">
    <subcellularLocation>
        <location evidence="1">Membrane</location>
        <topology evidence="1">Single-pass type I membrane protein</topology>
    </subcellularLocation>
</comment>
<dbReference type="Gene3D" id="3.10.100.10">
    <property type="entry name" value="Mannose-Binding Protein A, subunit A"/>
    <property type="match status" value="1"/>
</dbReference>
<name>Q4TD00_TETNG</name>
<protein>
    <submittedName>
        <fullName evidence="8">(spotted green pufferfish) hypothetical protein</fullName>
    </submittedName>
</protein>
<dbReference type="PANTHER" id="PTHR14789:SF2">
    <property type="entry name" value="LAYILIN"/>
    <property type="match status" value="1"/>
</dbReference>
<dbReference type="PROSITE" id="PS50041">
    <property type="entry name" value="C_TYPE_LECTIN_2"/>
    <property type="match status" value="1"/>
</dbReference>
<dbReference type="InterPro" id="IPR016187">
    <property type="entry name" value="CTDL_fold"/>
</dbReference>
<evidence type="ECO:0000259" key="7">
    <source>
        <dbReference type="PROSITE" id="PS50041"/>
    </source>
</evidence>
<dbReference type="OrthoDB" id="5797898at2759"/>
<dbReference type="GO" id="GO:0005540">
    <property type="term" value="F:hyaluronic acid binding"/>
    <property type="evidence" value="ECO:0007669"/>
    <property type="project" value="TreeGrafter"/>
</dbReference>
<reference evidence="8" key="1">
    <citation type="journal article" date="2004" name="Nature">
        <title>Genome duplication in the teleost fish Tetraodon nigroviridis reveals the early vertebrate proto-karyotype.</title>
        <authorList>
            <person name="Jaillon O."/>
            <person name="Aury J.-M."/>
            <person name="Brunet F."/>
            <person name="Petit J.-L."/>
            <person name="Stange-Thomann N."/>
            <person name="Mauceli E."/>
            <person name="Bouneau L."/>
            <person name="Fischer C."/>
            <person name="Ozouf-Costaz C."/>
            <person name="Bernot A."/>
            <person name="Nicaud S."/>
            <person name="Jaffe D."/>
            <person name="Fisher S."/>
            <person name="Lutfalla G."/>
            <person name="Dossat C."/>
            <person name="Segurens B."/>
            <person name="Dasilva C."/>
            <person name="Salanoubat M."/>
            <person name="Levy M."/>
            <person name="Boudet N."/>
            <person name="Castellano S."/>
            <person name="Anthouard V."/>
            <person name="Jubin C."/>
            <person name="Castelli V."/>
            <person name="Katinka M."/>
            <person name="Vacherie B."/>
            <person name="Biemont C."/>
            <person name="Skalli Z."/>
            <person name="Cattolico L."/>
            <person name="Poulain J."/>
            <person name="De Berardinis V."/>
            <person name="Cruaud C."/>
            <person name="Duprat S."/>
            <person name="Brottier P."/>
            <person name="Coutanceau J.-P."/>
            <person name="Gouzy J."/>
            <person name="Parra G."/>
            <person name="Lardier G."/>
            <person name="Chapple C."/>
            <person name="McKernan K.J."/>
            <person name="McEwan P."/>
            <person name="Bosak S."/>
            <person name="Kellis M."/>
            <person name="Volff J.-N."/>
            <person name="Guigo R."/>
            <person name="Zody M.C."/>
            <person name="Mesirov J."/>
            <person name="Lindblad-Toh K."/>
            <person name="Birren B."/>
            <person name="Nusbaum C."/>
            <person name="Kahn D."/>
            <person name="Robinson-Rechavi M."/>
            <person name="Laudet V."/>
            <person name="Schachter V."/>
            <person name="Quetier F."/>
            <person name="Saurin W."/>
            <person name="Scarpelli C."/>
            <person name="Wincker P."/>
            <person name="Lander E.S."/>
            <person name="Weissenbach J."/>
            <person name="Roest Crollius H."/>
        </authorList>
    </citation>
    <scope>NUCLEOTIDE SEQUENCE [LARGE SCALE GENOMIC DNA]</scope>
</reference>
<comment type="caution">
    <text evidence="8">The sequence shown here is derived from an EMBL/GenBank/DDBJ whole genome shotgun (WGS) entry which is preliminary data.</text>
</comment>
<evidence type="ECO:0000256" key="6">
    <source>
        <dbReference type="ARBA" id="ARBA00023136"/>
    </source>
</evidence>
<dbReference type="GO" id="GO:0030246">
    <property type="term" value="F:carbohydrate binding"/>
    <property type="evidence" value="ECO:0007669"/>
    <property type="project" value="UniProtKB-KW"/>
</dbReference>
<feature type="non-terminal residue" evidence="8">
    <location>
        <position position="1"/>
    </location>
</feature>
<evidence type="ECO:0000256" key="5">
    <source>
        <dbReference type="ARBA" id="ARBA00022989"/>
    </source>
</evidence>
<dbReference type="InterPro" id="IPR001304">
    <property type="entry name" value="C-type_lectin-like"/>
</dbReference>
<keyword evidence="4" id="KW-0430">Lectin</keyword>
<dbReference type="SUPFAM" id="SSF56436">
    <property type="entry name" value="C-type lectin-like"/>
    <property type="match status" value="1"/>
</dbReference>
<dbReference type="AlphaFoldDB" id="Q4TD00"/>
<accession>Q4TD00</accession>
<evidence type="ECO:0000256" key="2">
    <source>
        <dbReference type="ARBA" id="ARBA00022692"/>
    </source>
</evidence>
<evidence type="ECO:0000256" key="4">
    <source>
        <dbReference type="ARBA" id="ARBA00022734"/>
    </source>
</evidence>
<evidence type="ECO:0000313" key="8">
    <source>
        <dbReference type="EMBL" id="CAF89232.1"/>
    </source>
</evidence>
<gene>
    <name evidence="8" type="ORF">GSTENG00003059001</name>
</gene>
<dbReference type="KEGG" id="tng:GSTEN00003059G001"/>
<reference evidence="8" key="2">
    <citation type="submission" date="2004-02" db="EMBL/GenBank/DDBJ databases">
        <authorList>
            <consortium name="Genoscope"/>
            <consortium name="Whitehead Institute Centre for Genome Research"/>
        </authorList>
    </citation>
    <scope>NUCLEOTIDE SEQUENCE</scope>
</reference>
<keyword evidence="3" id="KW-0732">Signal</keyword>
<dbReference type="SMART" id="SM00034">
    <property type="entry name" value="CLECT"/>
    <property type="match status" value="1"/>
</dbReference>
<feature type="domain" description="C-type lectin" evidence="7">
    <location>
        <begin position="10"/>
        <end position="184"/>
    </location>
</feature>
<keyword evidence="6" id="KW-0472">Membrane</keyword>
<evidence type="ECO:0000256" key="1">
    <source>
        <dbReference type="ARBA" id="ARBA00004479"/>
    </source>
</evidence>
<keyword evidence="2" id="KW-0812">Transmembrane</keyword>
<dbReference type="GO" id="GO:0016020">
    <property type="term" value="C:membrane"/>
    <property type="evidence" value="ECO:0007669"/>
    <property type="project" value="UniProtKB-SubCell"/>
</dbReference>
<dbReference type="Pfam" id="PF00059">
    <property type="entry name" value="Lectin_C"/>
    <property type="match status" value="1"/>
</dbReference>
<dbReference type="InterPro" id="IPR016186">
    <property type="entry name" value="C-type_lectin-like/link_sf"/>
</dbReference>
<dbReference type="EMBL" id="CAAE01006606">
    <property type="protein sequence ID" value="CAF89232.1"/>
    <property type="molecule type" value="Genomic_DNA"/>
</dbReference>
<keyword evidence="5" id="KW-1133">Transmembrane helix</keyword>